<accession>A0A384JJ74</accession>
<dbReference type="Proteomes" id="UP000001798">
    <property type="component" value="Chromosome 5"/>
</dbReference>
<feature type="compositionally biased region" description="Basic and acidic residues" evidence="1">
    <location>
        <begin position="1"/>
        <end position="10"/>
    </location>
</feature>
<dbReference type="EMBL" id="CP009809">
    <property type="protein sequence ID" value="ATZ50404.1"/>
    <property type="molecule type" value="Genomic_DNA"/>
</dbReference>
<proteinExistence type="predicted"/>
<reference evidence="2 3" key="3">
    <citation type="journal article" date="2017" name="Mol. Plant Pathol.">
        <title>A gapless genome sequence of the fungus Botrytis cinerea.</title>
        <authorList>
            <person name="Van Kan J.A."/>
            <person name="Stassen J.H."/>
            <person name="Mosbach A."/>
            <person name="Van Der Lee T.A."/>
            <person name="Faino L."/>
            <person name="Farmer A.D."/>
            <person name="Papasotiriou D.G."/>
            <person name="Zhou S."/>
            <person name="Seidl M.F."/>
            <person name="Cottam E."/>
            <person name="Edel D."/>
            <person name="Hahn M."/>
            <person name="Schwartz D.C."/>
            <person name="Dietrich R.A."/>
            <person name="Widdison S."/>
            <person name="Scalliet G."/>
        </authorList>
    </citation>
    <scope>NUCLEOTIDE SEQUENCE [LARGE SCALE GENOMIC DNA]</scope>
    <source>
        <strain evidence="2 3">B05.10</strain>
    </source>
</reference>
<dbReference type="AlphaFoldDB" id="A0A384JJ74"/>
<evidence type="ECO:0000313" key="2">
    <source>
        <dbReference type="EMBL" id="ATZ50404.1"/>
    </source>
</evidence>
<reference evidence="2 3" key="2">
    <citation type="journal article" date="2012" name="Eukaryot. Cell">
        <title>Genome update of Botrytis cinerea strains B05.10 and T4.</title>
        <authorList>
            <person name="Staats M."/>
            <person name="van Kan J.A."/>
        </authorList>
    </citation>
    <scope>NUCLEOTIDE SEQUENCE [LARGE SCALE GENOMIC DNA]</scope>
    <source>
        <strain evidence="2 3">B05.10</strain>
    </source>
</reference>
<dbReference type="KEGG" id="bfu:BCIN_05g07560"/>
<evidence type="ECO:0000313" key="3">
    <source>
        <dbReference type="Proteomes" id="UP000001798"/>
    </source>
</evidence>
<protein>
    <submittedName>
        <fullName evidence="2">Uncharacterized protein</fullName>
    </submittedName>
</protein>
<name>A0A384JJ74_BOTFB</name>
<dbReference type="RefSeq" id="XP_024548992.1">
    <property type="nucleotide sequence ID" value="XM_024693207.1"/>
</dbReference>
<dbReference type="VEuPathDB" id="FungiDB:Bcin05g07560"/>
<reference evidence="2 3" key="1">
    <citation type="journal article" date="2011" name="PLoS Genet.">
        <title>Genomic analysis of the necrotrophic fungal pathogens Sclerotinia sclerotiorum and Botrytis cinerea.</title>
        <authorList>
            <person name="Amselem J."/>
            <person name="Cuomo C.A."/>
            <person name="van Kan J.A."/>
            <person name="Viaud M."/>
            <person name="Benito E.P."/>
            <person name="Couloux A."/>
            <person name="Coutinho P.M."/>
            <person name="de Vries R.P."/>
            <person name="Dyer P.S."/>
            <person name="Fillinger S."/>
            <person name="Fournier E."/>
            <person name="Gout L."/>
            <person name="Hahn M."/>
            <person name="Kohn L."/>
            <person name="Lapalu N."/>
            <person name="Plummer K.M."/>
            <person name="Pradier J.M."/>
            <person name="Quevillon E."/>
            <person name="Sharon A."/>
            <person name="Simon A."/>
            <person name="ten Have A."/>
            <person name="Tudzynski B."/>
            <person name="Tudzynski P."/>
            <person name="Wincker P."/>
            <person name="Andrew M."/>
            <person name="Anthouard V."/>
            <person name="Beever R.E."/>
            <person name="Beffa R."/>
            <person name="Benoit I."/>
            <person name="Bouzid O."/>
            <person name="Brault B."/>
            <person name="Chen Z."/>
            <person name="Choquer M."/>
            <person name="Collemare J."/>
            <person name="Cotton P."/>
            <person name="Danchin E.G."/>
            <person name="Da Silva C."/>
            <person name="Gautier A."/>
            <person name="Giraud C."/>
            <person name="Giraud T."/>
            <person name="Gonzalez C."/>
            <person name="Grossetete S."/>
            <person name="Guldener U."/>
            <person name="Henrissat B."/>
            <person name="Howlett B.J."/>
            <person name="Kodira C."/>
            <person name="Kretschmer M."/>
            <person name="Lappartient A."/>
            <person name="Leroch M."/>
            <person name="Levis C."/>
            <person name="Mauceli E."/>
            <person name="Neuveglise C."/>
            <person name="Oeser B."/>
            <person name="Pearson M."/>
            <person name="Poulain J."/>
            <person name="Poussereau N."/>
            <person name="Quesneville H."/>
            <person name="Rascle C."/>
            <person name="Schumacher J."/>
            <person name="Segurens B."/>
            <person name="Sexton A."/>
            <person name="Silva E."/>
            <person name="Sirven C."/>
            <person name="Soanes D.M."/>
            <person name="Talbot N.J."/>
            <person name="Templeton M."/>
            <person name="Yandava C."/>
            <person name="Yarden O."/>
            <person name="Zeng Q."/>
            <person name="Rollins J.A."/>
            <person name="Lebrun M.H."/>
            <person name="Dickman M."/>
        </authorList>
    </citation>
    <scope>NUCLEOTIDE SEQUENCE [LARGE SCALE GENOMIC DNA]</scope>
    <source>
        <strain evidence="2 3">B05.10</strain>
    </source>
</reference>
<feature type="region of interest" description="Disordered" evidence="1">
    <location>
        <begin position="1"/>
        <end position="29"/>
    </location>
</feature>
<dbReference type="GeneID" id="36394208"/>
<keyword evidence="3" id="KW-1185">Reference proteome</keyword>
<dbReference type="OrthoDB" id="10565405at2759"/>
<organism evidence="2 3">
    <name type="scientific">Botryotinia fuckeliana (strain B05.10)</name>
    <name type="common">Noble rot fungus</name>
    <name type="synonym">Botrytis cinerea</name>
    <dbReference type="NCBI Taxonomy" id="332648"/>
    <lineage>
        <taxon>Eukaryota</taxon>
        <taxon>Fungi</taxon>
        <taxon>Dikarya</taxon>
        <taxon>Ascomycota</taxon>
        <taxon>Pezizomycotina</taxon>
        <taxon>Leotiomycetes</taxon>
        <taxon>Helotiales</taxon>
        <taxon>Sclerotiniaceae</taxon>
        <taxon>Botrytis</taxon>
    </lineage>
</organism>
<sequence>MFCSKQEKGMAHTNTHKHTQTHTSPTHSKCPISACWSKTCFIHLHRKHKMQHIEPLEQIHSARGKRTSKQNPDHDVESFNARIKMNVMPTLSISAIIFVDITALSTPPVRYYLRGCAYHTLHSESLPSCQPRIYQKQFFQIIQSRGTKRNGKTLRTTCAGFEPTRPKP</sequence>
<evidence type="ECO:0000256" key="1">
    <source>
        <dbReference type="SAM" id="MobiDB-lite"/>
    </source>
</evidence>
<gene>
    <name evidence="2" type="ORF">BCIN_05g07560</name>
</gene>